<organism evidence="3 4">
    <name type="scientific">Leptidea sinapis</name>
    <dbReference type="NCBI Taxonomy" id="189913"/>
    <lineage>
        <taxon>Eukaryota</taxon>
        <taxon>Metazoa</taxon>
        <taxon>Ecdysozoa</taxon>
        <taxon>Arthropoda</taxon>
        <taxon>Hexapoda</taxon>
        <taxon>Insecta</taxon>
        <taxon>Pterygota</taxon>
        <taxon>Neoptera</taxon>
        <taxon>Endopterygota</taxon>
        <taxon>Lepidoptera</taxon>
        <taxon>Glossata</taxon>
        <taxon>Ditrysia</taxon>
        <taxon>Papilionoidea</taxon>
        <taxon>Pieridae</taxon>
        <taxon>Dismorphiinae</taxon>
        <taxon>Leptidea</taxon>
    </lineage>
</organism>
<evidence type="ECO:0000256" key="1">
    <source>
        <dbReference type="PROSITE-ProRule" id="PRU00047"/>
    </source>
</evidence>
<dbReference type="InterPro" id="IPR001878">
    <property type="entry name" value="Znf_CCHC"/>
</dbReference>
<gene>
    <name evidence="3" type="ORF">LSINAPIS_LOCUS10186</name>
</gene>
<name>A0A5E4QMW3_9NEOP</name>
<dbReference type="GO" id="GO:0008270">
    <property type="term" value="F:zinc ion binding"/>
    <property type="evidence" value="ECO:0007669"/>
    <property type="project" value="UniProtKB-KW"/>
</dbReference>
<dbReference type="Proteomes" id="UP000324832">
    <property type="component" value="Unassembled WGS sequence"/>
</dbReference>
<dbReference type="SUPFAM" id="SSF57756">
    <property type="entry name" value="Retrovirus zinc finger-like domains"/>
    <property type="match status" value="1"/>
</dbReference>
<protein>
    <recommendedName>
        <fullName evidence="2">CCHC-type domain-containing protein</fullName>
    </recommendedName>
</protein>
<evidence type="ECO:0000313" key="3">
    <source>
        <dbReference type="EMBL" id="VVC99285.1"/>
    </source>
</evidence>
<proteinExistence type="predicted"/>
<dbReference type="InterPro" id="IPR036875">
    <property type="entry name" value="Znf_CCHC_sf"/>
</dbReference>
<dbReference type="PANTHER" id="PTHR37610">
    <property type="entry name" value="CCHC-TYPE DOMAIN-CONTAINING PROTEIN"/>
    <property type="match status" value="1"/>
</dbReference>
<dbReference type="AlphaFoldDB" id="A0A5E4QMW3"/>
<feature type="domain" description="CCHC-type" evidence="2">
    <location>
        <begin position="187"/>
        <end position="203"/>
    </location>
</feature>
<keyword evidence="1" id="KW-0863">Zinc-finger</keyword>
<keyword evidence="1" id="KW-0479">Metal-binding</keyword>
<keyword evidence="4" id="KW-1185">Reference proteome</keyword>
<dbReference type="Pfam" id="PF14223">
    <property type="entry name" value="Retrotran_gag_2"/>
    <property type="match status" value="1"/>
</dbReference>
<dbReference type="EMBL" id="FZQP02004034">
    <property type="protein sequence ID" value="VVC99285.1"/>
    <property type="molecule type" value="Genomic_DNA"/>
</dbReference>
<evidence type="ECO:0000259" key="2">
    <source>
        <dbReference type="PROSITE" id="PS50158"/>
    </source>
</evidence>
<keyword evidence="1" id="KW-0862">Zinc</keyword>
<sequence length="271" mass="30730">MELSKIQISKLNGNNWIQWKFRMSALLRGIDGLLDFVQGNTEKPKRPVAEGGIASATSTAVLTEYNKQLSEYVRLESTALLQVTNNISDEILDKVIRFSSPKEIWDELHRFYDGVNEDKLYELSWMLMSKKDRTIDNITSQLCAHERAMTGSKEGMSSEALLTKTSKKFVEQMKEQTPGNKKVTKFRCHVCKMVGHFRKDCPKNKQDRGNGSRSSKMMVLLTNNELSVELTFQLTEYLANPLEDPELCVVHAINSVSLVGEESLAQLVAYN</sequence>
<reference evidence="3 4" key="1">
    <citation type="submission" date="2017-07" db="EMBL/GenBank/DDBJ databases">
        <authorList>
            <person name="Talla V."/>
            <person name="Backstrom N."/>
        </authorList>
    </citation>
    <scope>NUCLEOTIDE SEQUENCE [LARGE SCALE GENOMIC DNA]</scope>
</reference>
<dbReference type="GO" id="GO:0003676">
    <property type="term" value="F:nucleic acid binding"/>
    <property type="evidence" value="ECO:0007669"/>
    <property type="project" value="InterPro"/>
</dbReference>
<dbReference type="PROSITE" id="PS50158">
    <property type="entry name" value="ZF_CCHC"/>
    <property type="match status" value="1"/>
</dbReference>
<evidence type="ECO:0000313" key="4">
    <source>
        <dbReference type="Proteomes" id="UP000324832"/>
    </source>
</evidence>
<dbReference type="PANTHER" id="PTHR37610:SF40">
    <property type="entry name" value="OS01G0909600 PROTEIN"/>
    <property type="match status" value="1"/>
</dbReference>
<accession>A0A5E4QMW3</accession>
<dbReference type="Gene3D" id="4.10.60.10">
    <property type="entry name" value="Zinc finger, CCHC-type"/>
    <property type="match status" value="1"/>
</dbReference>